<protein>
    <submittedName>
        <fullName evidence="2">Uncharacterized protein</fullName>
    </submittedName>
</protein>
<reference evidence="2" key="1">
    <citation type="submission" date="2021-01" db="EMBL/GenBank/DDBJ databases">
        <authorList>
            <consortium name="Genoscope - CEA"/>
            <person name="William W."/>
        </authorList>
    </citation>
    <scope>NUCLEOTIDE SEQUENCE</scope>
</reference>
<comment type="caution">
    <text evidence="2">The sequence shown here is derived from an EMBL/GenBank/DDBJ whole genome shotgun (WGS) entry which is preliminary data.</text>
</comment>
<evidence type="ECO:0000313" key="2">
    <source>
        <dbReference type="EMBL" id="CAD8214296.1"/>
    </source>
</evidence>
<sequence length="115" mass="13780">MIGIAHNHSNNIIIVSTVYCQINRRINLFQEEWIINNYMESRLQQECFDFSALLRLTYIQSQPTKFQLIRNRLGIKWLRRIHSMGGRNIRKIGVQIYNGIAEALYLFTHIYFIYI</sequence>
<dbReference type="Proteomes" id="UP000683925">
    <property type="component" value="Unassembled WGS sequence"/>
</dbReference>
<keyword evidence="3" id="KW-1185">Reference proteome</keyword>
<organism evidence="2 3">
    <name type="scientific">Paramecium octaurelia</name>
    <dbReference type="NCBI Taxonomy" id="43137"/>
    <lineage>
        <taxon>Eukaryota</taxon>
        <taxon>Sar</taxon>
        <taxon>Alveolata</taxon>
        <taxon>Ciliophora</taxon>
        <taxon>Intramacronucleata</taxon>
        <taxon>Oligohymenophorea</taxon>
        <taxon>Peniculida</taxon>
        <taxon>Parameciidae</taxon>
        <taxon>Paramecium</taxon>
    </lineage>
</organism>
<dbReference type="EMBL" id="CAJJDP010000177">
    <property type="protein sequence ID" value="CAD8214296.1"/>
    <property type="molecule type" value="Genomic_DNA"/>
</dbReference>
<name>A0A8S1YHW2_PAROT</name>
<evidence type="ECO:0000256" key="1">
    <source>
        <dbReference type="SAM" id="Phobius"/>
    </source>
</evidence>
<dbReference type="AlphaFoldDB" id="A0A8S1YHW2"/>
<keyword evidence="1" id="KW-1133">Transmembrane helix</keyword>
<gene>
    <name evidence="2" type="ORF">POCTA_138.1.T1730018</name>
</gene>
<evidence type="ECO:0000313" key="3">
    <source>
        <dbReference type="Proteomes" id="UP000683925"/>
    </source>
</evidence>
<accession>A0A8S1YHW2</accession>
<feature type="transmembrane region" description="Helical" evidence="1">
    <location>
        <begin position="96"/>
        <end position="114"/>
    </location>
</feature>
<keyword evidence="1" id="KW-0472">Membrane</keyword>
<keyword evidence="1" id="KW-0812">Transmembrane</keyword>
<proteinExistence type="predicted"/>